<dbReference type="Gene3D" id="3.20.20.70">
    <property type="entry name" value="Aldolase class I"/>
    <property type="match status" value="1"/>
</dbReference>
<keyword evidence="1" id="KW-1133">Transmembrane helix</keyword>
<accession>A0AAJ2BKQ0</accession>
<name>A0AAJ2BKQ0_9PSED</name>
<dbReference type="InterPro" id="IPR017853">
    <property type="entry name" value="GH"/>
</dbReference>
<dbReference type="PANTHER" id="PTHR35882">
    <property type="entry name" value="PELA"/>
    <property type="match status" value="1"/>
</dbReference>
<keyword evidence="1" id="KW-0812">Transmembrane</keyword>
<dbReference type="InterPro" id="IPR016925">
    <property type="entry name" value="UCP029570"/>
</dbReference>
<dbReference type="Pfam" id="PF03537">
    <property type="entry name" value="Glyco_hydro_114"/>
    <property type="match status" value="1"/>
</dbReference>
<evidence type="ECO:0000313" key="4">
    <source>
        <dbReference type="Proteomes" id="UP001268036"/>
    </source>
</evidence>
<dbReference type="Proteomes" id="UP001268036">
    <property type="component" value="Unassembled WGS sequence"/>
</dbReference>
<keyword evidence="1" id="KW-0472">Membrane</keyword>
<gene>
    <name evidence="3" type="ORF">QE440_002391</name>
</gene>
<dbReference type="InterPro" id="IPR016062">
    <property type="entry name" value="TM1410-rel"/>
</dbReference>
<protein>
    <recommendedName>
        <fullName evidence="2">Glycoside-hydrolase family GH114 TIM-barrel domain-containing protein</fullName>
    </recommendedName>
</protein>
<dbReference type="AlphaFoldDB" id="A0AAJ2BKQ0"/>
<dbReference type="InterPro" id="IPR013785">
    <property type="entry name" value="Aldolase_TIM"/>
</dbReference>
<dbReference type="SUPFAM" id="SSF51445">
    <property type="entry name" value="(Trans)glycosidases"/>
    <property type="match status" value="1"/>
</dbReference>
<comment type="caution">
    <text evidence="3">The sequence shown here is derived from an EMBL/GenBank/DDBJ whole genome shotgun (WGS) entry which is preliminary data.</text>
</comment>
<reference evidence="3" key="1">
    <citation type="submission" date="2023-08" db="EMBL/GenBank/DDBJ databases">
        <title>Functional and genomic diversity of the sorghum phyllosphere microbiome.</title>
        <authorList>
            <person name="Shade A."/>
        </authorList>
    </citation>
    <scope>NUCLEOTIDE SEQUENCE</scope>
    <source>
        <strain evidence="3">SORGH_AS_0201</strain>
    </source>
</reference>
<dbReference type="EMBL" id="JAVJAF010000001">
    <property type="protein sequence ID" value="MDR6234650.1"/>
    <property type="molecule type" value="Genomic_DNA"/>
</dbReference>
<dbReference type="PIRSF" id="PIRSF029570">
    <property type="entry name" value="UCP029570"/>
    <property type="match status" value="1"/>
</dbReference>
<feature type="domain" description="Glycoside-hydrolase family GH114 TIM-barrel" evidence="2">
    <location>
        <begin position="51"/>
        <end position="279"/>
    </location>
</feature>
<evidence type="ECO:0000256" key="1">
    <source>
        <dbReference type="SAM" id="Phobius"/>
    </source>
</evidence>
<organism evidence="3 4">
    <name type="scientific">Pseudomonas oryzihabitans</name>
    <dbReference type="NCBI Taxonomy" id="47885"/>
    <lineage>
        <taxon>Bacteria</taxon>
        <taxon>Pseudomonadati</taxon>
        <taxon>Pseudomonadota</taxon>
        <taxon>Gammaproteobacteria</taxon>
        <taxon>Pseudomonadales</taxon>
        <taxon>Pseudomonadaceae</taxon>
        <taxon>Pseudomonas</taxon>
    </lineage>
</organism>
<dbReference type="CDD" id="cd10922">
    <property type="entry name" value="CE4_PelA_like_C"/>
    <property type="match status" value="1"/>
</dbReference>
<sequence>MASGKATKAISTSGWWRKLTVWLFGYFSFMGTALAAPASVAFWYAEKPPIAELAQFDWVVLEPGHANAADVRSLRQAGAEPFAYLSIGEFAGDAAALKQAGLGAAASPVANKAWGSQVMDLASPIWRRHLLERAAELAKAGYTGLFLDTLDSFQLVAENQRETQRLALKSLLAELHRSQPALKLFFNRGFEVQPELPGIAAAMAVESIYAGWDAGKKSYRPVSEQDREWLKPRIEAARSAGIPVIAIEYLPPERRDEAQRLVKRLREEGYVPYVTTPDLNTLGISSVALQPRRLALLYDGREGALRQSAVHRFLGSVLEYQGYRLDYFDASKPLPEAWPSALYAGVVVWMTSGPPPNARSFNDWLDQRLDENTPLLILGGLPLDNQALLKRLGLSISRKPLPEKLTLKVLDPSLTGNFEAPAKLRTRGLPAVQVLPGGPTPVVSLASSSDSYVPVGVANWGGFAFSPHLMEEGPEANRWIIDPFAFTAKTLRLPPLPVPDPTTENGRRIATVHIDGDAFVSKAEVPGAPYAGQMVLEHFIQPNPFLTSVSIIEGEVGPKGRYPELTAQLEPIARRLFADPKVEVATHTFSHPFFWQPAVSEQSENFEAQYGYMMQIPGYEKVDYTREVVGSTRYINERLTTPQKPVKLIFWSGDAQPDAATLKLAYDNNLLNVNGGNSHITRAQPSVSGLYPFIRPTPGGLQFYAPIINENVYTNLWRGPYYGFRDLLYTFDRTENPRRLRGLNLYYHFYSATKQASLKVMDEIYRSMAAERPLSLWMSDYIKRLHGFYTASLARHDDGSWSIKALDGLRTLRLDPRLGWPDLQRSQGVAGVRDLPQGRYVHLASDQALLVLRDSRDATPALEEANIPLQRWEYLSPTRIRFAFAGQFPLEMTVRAAAACEVRVGRDRYKGQPGQAGLWTFKLPLTRVSDGEIVCG</sequence>
<dbReference type="PANTHER" id="PTHR35882:SF2">
    <property type="entry name" value="PELA"/>
    <property type="match status" value="1"/>
</dbReference>
<proteinExistence type="predicted"/>
<dbReference type="InterPro" id="IPR004352">
    <property type="entry name" value="GH114_TIM-barrel"/>
</dbReference>
<evidence type="ECO:0000313" key="3">
    <source>
        <dbReference type="EMBL" id="MDR6234650.1"/>
    </source>
</evidence>
<dbReference type="PRINTS" id="PR01545">
    <property type="entry name" value="THEMAYE10DUF"/>
</dbReference>
<feature type="transmembrane region" description="Helical" evidence="1">
    <location>
        <begin position="21"/>
        <end position="45"/>
    </location>
</feature>
<evidence type="ECO:0000259" key="2">
    <source>
        <dbReference type="Pfam" id="PF03537"/>
    </source>
</evidence>